<dbReference type="AlphaFoldDB" id="A0A9W6KZM7"/>
<gene>
    <name evidence="2" type="ORF">GCM10017581_101400</name>
</gene>
<sequence>MPEWDRRWRVPGAGAVQWVQARGGLARWALLAVAVASVAGFLLAQRQSADVTYGDAPPGPTIAEGSAGELSDATVPSVEEMQRMVAQSSVVRLPGAVARWDEAAVRAAIGGRDVRILVAPPGLGKDAQARVRDVDNATVRVIGTRVSGGIYAASGTLLSDRKAQFARNDVTGQLVALITEHSAPAGATPWRAPSAAELDPVLAALRTGEQYGISPSGTALRDAFGTGGALVVALPAQPRDTPAPDYGPALEQAFPDRPIVLMVGTWIEYHGPHAAEFADVAAAGFFARFDERLSIYAYPQANVLGAYLGWVTDVRYSGLFDRPLPYQPFDPLRVALPVLPWLFAACVIGFLLLSGRSVAPARRAPVPAAVPARLAALSALAVEVSGLTTAAGDPNLVRAITRLASARTALADGLPDGHLRRLLDEAEADLDRVGRTVGVRGYRPADHAGRSPA</sequence>
<protein>
    <submittedName>
        <fullName evidence="2">Uncharacterized protein</fullName>
    </submittedName>
</protein>
<dbReference type="RefSeq" id="WP_261964717.1">
    <property type="nucleotide sequence ID" value="NZ_BAAAXA010000001.1"/>
</dbReference>
<comment type="caution">
    <text evidence="2">The sequence shown here is derived from an EMBL/GenBank/DDBJ whole genome shotgun (WGS) entry which is preliminary data.</text>
</comment>
<accession>A0A9W6KZM7</accession>
<dbReference type="EMBL" id="BSFP01000142">
    <property type="protein sequence ID" value="GLL08379.1"/>
    <property type="molecule type" value="Genomic_DNA"/>
</dbReference>
<proteinExistence type="predicted"/>
<keyword evidence="1" id="KW-0472">Membrane</keyword>
<feature type="transmembrane region" description="Helical" evidence="1">
    <location>
        <begin position="332"/>
        <end position="353"/>
    </location>
</feature>
<organism evidence="2 3">
    <name type="scientific">Dactylosporangium matsuzakiense</name>
    <dbReference type="NCBI Taxonomy" id="53360"/>
    <lineage>
        <taxon>Bacteria</taxon>
        <taxon>Bacillati</taxon>
        <taxon>Actinomycetota</taxon>
        <taxon>Actinomycetes</taxon>
        <taxon>Micromonosporales</taxon>
        <taxon>Micromonosporaceae</taxon>
        <taxon>Dactylosporangium</taxon>
    </lineage>
</organism>
<keyword evidence="1" id="KW-1133">Transmembrane helix</keyword>
<name>A0A9W6KZM7_9ACTN</name>
<feature type="transmembrane region" description="Helical" evidence="1">
    <location>
        <begin position="295"/>
        <end position="312"/>
    </location>
</feature>
<evidence type="ECO:0000313" key="3">
    <source>
        <dbReference type="Proteomes" id="UP001143480"/>
    </source>
</evidence>
<evidence type="ECO:0000313" key="2">
    <source>
        <dbReference type="EMBL" id="GLL08379.1"/>
    </source>
</evidence>
<keyword evidence="1" id="KW-0812">Transmembrane</keyword>
<keyword evidence="3" id="KW-1185">Reference proteome</keyword>
<reference evidence="2" key="2">
    <citation type="submission" date="2023-01" db="EMBL/GenBank/DDBJ databases">
        <authorList>
            <person name="Sun Q."/>
            <person name="Evtushenko L."/>
        </authorList>
    </citation>
    <scope>NUCLEOTIDE SEQUENCE</scope>
    <source>
        <strain evidence="2">VKM Ac-1321</strain>
    </source>
</reference>
<reference evidence="2" key="1">
    <citation type="journal article" date="2014" name="Int. J. Syst. Evol. Microbiol.">
        <title>Complete genome sequence of Corynebacterium casei LMG S-19264T (=DSM 44701T), isolated from a smear-ripened cheese.</title>
        <authorList>
            <consortium name="US DOE Joint Genome Institute (JGI-PGF)"/>
            <person name="Walter F."/>
            <person name="Albersmeier A."/>
            <person name="Kalinowski J."/>
            <person name="Ruckert C."/>
        </authorList>
    </citation>
    <scope>NUCLEOTIDE SEQUENCE</scope>
    <source>
        <strain evidence="2">VKM Ac-1321</strain>
    </source>
</reference>
<dbReference type="Proteomes" id="UP001143480">
    <property type="component" value="Unassembled WGS sequence"/>
</dbReference>
<evidence type="ECO:0000256" key="1">
    <source>
        <dbReference type="SAM" id="Phobius"/>
    </source>
</evidence>
<feature type="transmembrane region" description="Helical" evidence="1">
    <location>
        <begin position="25"/>
        <end position="44"/>
    </location>
</feature>